<accession>A0A1E7F9R6</accession>
<protein>
    <recommendedName>
        <fullName evidence="2">BTB domain-containing protein</fullName>
    </recommendedName>
</protein>
<dbReference type="GO" id="GO:0016567">
    <property type="term" value="P:protein ubiquitination"/>
    <property type="evidence" value="ECO:0007669"/>
    <property type="project" value="InterPro"/>
</dbReference>
<feature type="region of interest" description="Disordered" evidence="1">
    <location>
        <begin position="1"/>
        <end position="25"/>
    </location>
</feature>
<dbReference type="CDD" id="cd18186">
    <property type="entry name" value="BTB_POZ_ZBTB_KLHL-like"/>
    <property type="match status" value="1"/>
</dbReference>
<dbReference type="InParanoid" id="A0A1E7F9R6"/>
<evidence type="ECO:0000313" key="3">
    <source>
        <dbReference type="EMBL" id="OEU14908.1"/>
    </source>
</evidence>
<dbReference type="Pfam" id="PF00651">
    <property type="entry name" value="BTB"/>
    <property type="match status" value="1"/>
</dbReference>
<dbReference type="PANTHER" id="PTHR26379">
    <property type="entry name" value="BTB/POZ AND MATH DOMAIN-CONTAINING PROTEIN 1"/>
    <property type="match status" value="1"/>
</dbReference>
<dbReference type="EMBL" id="KV784360">
    <property type="protein sequence ID" value="OEU14908.1"/>
    <property type="molecule type" value="Genomic_DNA"/>
</dbReference>
<dbReference type="PANTHER" id="PTHR26379:SF187">
    <property type="entry name" value="OS07G0655300 PROTEIN"/>
    <property type="match status" value="1"/>
</dbReference>
<evidence type="ECO:0000256" key="1">
    <source>
        <dbReference type="SAM" id="MobiDB-lite"/>
    </source>
</evidence>
<evidence type="ECO:0000259" key="2">
    <source>
        <dbReference type="PROSITE" id="PS50097"/>
    </source>
</evidence>
<dbReference type="OrthoDB" id="681301at2759"/>
<keyword evidence="4" id="KW-1185">Reference proteome</keyword>
<name>A0A1E7F9R6_9STRA</name>
<reference evidence="3 4" key="1">
    <citation type="submission" date="2016-09" db="EMBL/GenBank/DDBJ databases">
        <title>Extensive genetic diversity and differential bi-allelic expression allows diatom success in the polar Southern Ocean.</title>
        <authorList>
            <consortium name="DOE Joint Genome Institute"/>
            <person name="Mock T."/>
            <person name="Otillar R.P."/>
            <person name="Strauss J."/>
            <person name="Dupont C."/>
            <person name="Frickenhaus S."/>
            <person name="Maumus F."/>
            <person name="Mcmullan M."/>
            <person name="Sanges R."/>
            <person name="Schmutz J."/>
            <person name="Toseland A."/>
            <person name="Valas R."/>
            <person name="Veluchamy A."/>
            <person name="Ward B.J."/>
            <person name="Allen A."/>
            <person name="Barry K."/>
            <person name="Falciatore A."/>
            <person name="Ferrante M."/>
            <person name="Fortunato A.E."/>
            <person name="Gloeckner G."/>
            <person name="Gruber A."/>
            <person name="Hipkin R."/>
            <person name="Janech M."/>
            <person name="Kroth P."/>
            <person name="Leese F."/>
            <person name="Lindquist E."/>
            <person name="Lyon B.R."/>
            <person name="Martin J."/>
            <person name="Mayer C."/>
            <person name="Parker M."/>
            <person name="Quesneville H."/>
            <person name="Raymond J."/>
            <person name="Uhlig C."/>
            <person name="Valentin K.U."/>
            <person name="Worden A.Z."/>
            <person name="Armbrust E.V."/>
            <person name="Bowler C."/>
            <person name="Green B."/>
            <person name="Moulton V."/>
            <person name="Van Oosterhout C."/>
            <person name="Grigoriev I."/>
        </authorList>
    </citation>
    <scope>NUCLEOTIDE SEQUENCE [LARGE SCALE GENOMIC DNA]</scope>
    <source>
        <strain evidence="3 4">CCMP1102</strain>
    </source>
</reference>
<dbReference type="SMART" id="SM00225">
    <property type="entry name" value="BTB"/>
    <property type="match status" value="1"/>
</dbReference>
<gene>
    <name evidence="3" type="ORF">FRACYDRAFT_241465</name>
</gene>
<dbReference type="Gene3D" id="3.30.710.10">
    <property type="entry name" value="Potassium Channel Kv1.1, Chain A"/>
    <property type="match status" value="1"/>
</dbReference>
<feature type="compositionally biased region" description="Low complexity" evidence="1">
    <location>
        <begin position="1"/>
        <end position="12"/>
    </location>
</feature>
<organism evidence="3 4">
    <name type="scientific">Fragilariopsis cylindrus CCMP1102</name>
    <dbReference type="NCBI Taxonomy" id="635003"/>
    <lineage>
        <taxon>Eukaryota</taxon>
        <taxon>Sar</taxon>
        <taxon>Stramenopiles</taxon>
        <taxon>Ochrophyta</taxon>
        <taxon>Bacillariophyta</taxon>
        <taxon>Bacillariophyceae</taxon>
        <taxon>Bacillariophycidae</taxon>
        <taxon>Bacillariales</taxon>
        <taxon>Bacillariaceae</taxon>
        <taxon>Fragilariopsis</taxon>
    </lineage>
</organism>
<dbReference type="SUPFAM" id="SSF49599">
    <property type="entry name" value="TRAF domain-like"/>
    <property type="match status" value="1"/>
</dbReference>
<evidence type="ECO:0000313" key="4">
    <source>
        <dbReference type="Proteomes" id="UP000095751"/>
    </source>
</evidence>
<proteinExistence type="predicted"/>
<dbReference type="Gene3D" id="1.25.40.420">
    <property type="match status" value="1"/>
</dbReference>
<sequence>MAESSASSSSSSQGGRPMKRMKVAGSTSYGNLPKEFLGNKEIMQFQIHDFANLQEKRGEEIQTGAIKAHGHLWELMIYPRGYKKSDTDADKDWTRGWSNFSKREKIIKNDCNDAGTLTITVELEVATEKKSVWFPQLNYCDNIIGTQLYDSTKTSDVLFIVGNGGKEFVGHKCILSLRARSLYDLILTEEQSSSADDEGSRNNNDERVAIQINLPDVDEFVFESLLKFIYTDEVPTLERDKDDDDNNINEEKVKSILLTADRFGCTDLKLYMESILIENFLVPSTVAGLLLLADSHSCALLKEATMNMYACNSKDVMESSQDDWTKLKESNDLLVELLVYATSSRKKYFSVDDGNGTIEDVDNFDVTSLRERLQEVGENVDGTRDYLVELWKSYYI</sequence>
<dbReference type="InterPro" id="IPR045005">
    <property type="entry name" value="BPM1-6"/>
</dbReference>
<dbReference type="SUPFAM" id="SSF54695">
    <property type="entry name" value="POZ domain"/>
    <property type="match status" value="1"/>
</dbReference>
<dbReference type="Proteomes" id="UP000095751">
    <property type="component" value="Unassembled WGS sequence"/>
</dbReference>
<dbReference type="InterPro" id="IPR000210">
    <property type="entry name" value="BTB/POZ_dom"/>
</dbReference>
<dbReference type="PROSITE" id="PS50097">
    <property type="entry name" value="BTB"/>
    <property type="match status" value="1"/>
</dbReference>
<feature type="domain" description="BTB" evidence="2">
    <location>
        <begin position="155"/>
        <end position="238"/>
    </location>
</feature>
<dbReference type="AlphaFoldDB" id="A0A1E7F9R6"/>
<dbReference type="KEGG" id="fcy:FRACYDRAFT_241465"/>
<dbReference type="InterPro" id="IPR011333">
    <property type="entry name" value="SKP1/BTB/POZ_sf"/>
</dbReference>